<accession>A0A0C4YH65</accession>
<evidence type="ECO:0000259" key="1">
    <source>
        <dbReference type="Pfam" id="PF03050"/>
    </source>
</evidence>
<name>A0A0C4YH65_9BURK</name>
<evidence type="ECO:0000313" key="3">
    <source>
        <dbReference type="Proteomes" id="UP000031843"/>
    </source>
</evidence>
<dbReference type="EMBL" id="CP010537">
    <property type="protein sequence ID" value="AJG22323.1"/>
    <property type="molecule type" value="Genomic_DNA"/>
</dbReference>
<organism evidence="2 3">
    <name type="scientific">Cupriavidus basilensis</name>
    <dbReference type="NCBI Taxonomy" id="68895"/>
    <lineage>
        <taxon>Bacteria</taxon>
        <taxon>Pseudomonadati</taxon>
        <taxon>Pseudomonadota</taxon>
        <taxon>Betaproteobacteria</taxon>
        <taxon>Burkholderiales</taxon>
        <taxon>Burkholderiaceae</taxon>
        <taxon>Cupriavidus</taxon>
    </lineage>
</organism>
<dbReference type="Proteomes" id="UP000031843">
    <property type="component" value="Chromosome secondary"/>
</dbReference>
<proteinExistence type="predicted"/>
<sequence length="45" mass="5168">MRYAESGILEPDNIRLERAIRQISVGRANFMFADSPRRERAAATM</sequence>
<protein>
    <recommendedName>
        <fullName evidence="1">Transposase IS66 central domain-containing protein</fullName>
    </recommendedName>
</protein>
<dbReference type="KEGG" id="cbw:RR42_s0732"/>
<dbReference type="AlphaFoldDB" id="A0A0C4YH65"/>
<gene>
    <name evidence="2" type="ORF">RR42_s0732</name>
</gene>
<reference evidence="2 3" key="1">
    <citation type="journal article" date="2015" name="Genome Announc.">
        <title>Complete Genome Sequence of Cupriavidus basilensis 4G11, Isolated from the Oak Ridge Field Research Center Site.</title>
        <authorList>
            <person name="Ray J."/>
            <person name="Waters R.J."/>
            <person name="Skerker J.M."/>
            <person name="Kuehl J.V."/>
            <person name="Price M.N."/>
            <person name="Huang J."/>
            <person name="Chakraborty R."/>
            <person name="Arkin A.P."/>
            <person name="Deutschbauer A."/>
        </authorList>
    </citation>
    <scope>NUCLEOTIDE SEQUENCE [LARGE SCALE GENOMIC DNA]</scope>
    <source>
        <strain evidence="2">4G11</strain>
    </source>
</reference>
<dbReference type="InterPro" id="IPR004291">
    <property type="entry name" value="Transposase_IS66_central"/>
</dbReference>
<evidence type="ECO:0000313" key="2">
    <source>
        <dbReference type="EMBL" id="AJG22323.1"/>
    </source>
</evidence>
<dbReference type="OrthoDB" id="9794514at2"/>
<dbReference type="Pfam" id="PF03050">
    <property type="entry name" value="DDE_Tnp_IS66"/>
    <property type="match status" value="1"/>
</dbReference>
<keyword evidence="3" id="KW-1185">Reference proteome</keyword>
<feature type="domain" description="Transposase IS66 central" evidence="1">
    <location>
        <begin position="1"/>
        <end position="37"/>
    </location>
</feature>